<dbReference type="OrthoDB" id="667358at2759"/>
<evidence type="ECO:0000256" key="3">
    <source>
        <dbReference type="ARBA" id="ARBA00023242"/>
    </source>
</evidence>
<dbReference type="KEGG" id="nnu:104599319"/>
<evidence type="ECO:0000256" key="2">
    <source>
        <dbReference type="ARBA" id="ARBA00006081"/>
    </source>
</evidence>
<protein>
    <recommendedName>
        <fullName evidence="4">Ninja-family protein</fullName>
    </recommendedName>
    <alternativeName>
        <fullName evidence="4">ABI-binding protein</fullName>
    </alternativeName>
</protein>
<evidence type="ECO:0000259" key="7">
    <source>
        <dbReference type="Pfam" id="PF16135"/>
    </source>
</evidence>
<dbReference type="Proteomes" id="UP000189703">
    <property type="component" value="Unplaced"/>
</dbReference>
<feature type="region of interest" description="Disordered" evidence="5">
    <location>
        <begin position="133"/>
        <end position="157"/>
    </location>
</feature>
<dbReference type="GeneID" id="104599319"/>
<evidence type="ECO:0000259" key="6">
    <source>
        <dbReference type="Pfam" id="PF07897"/>
    </source>
</evidence>
<dbReference type="InParanoid" id="A0A1U8A1P2"/>
<dbReference type="InterPro" id="IPR031307">
    <property type="entry name" value="Ninja_fam"/>
</dbReference>
<feature type="region of interest" description="Disordered" evidence="5">
    <location>
        <begin position="247"/>
        <end position="328"/>
    </location>
</feature>
<dbReference type="GO" id="GO:0045892">
    <property type="term" value="P:negative regulation of DNA-templated transcription"/>
    <property type="evidence" value="ECO:0000318"/>
    <property type="project" value="GO_Central"/>
</dbReference>
<comment type="similarity">
    <text evidence="2 4">Belongs to the Ninja family.</text>
</comment>
<feature type="domain" description="Tify" evidence="7">
    <location>
        <begin position="376"/>
        <end position="409"/>
    </location>
</feature>
<dbReference type="Pfam" id="PF16135">
    <property type="entry name" value="TDBD"/>
    <property type="match status" value="1"/>
</dbReference>
<evidence type="ECO:0000256" key="4">
    <source>
        <dbReference type="RuleBase" id="RU369029"/>
    </source>
</evidence>
<dbReference type="PANTHER" id="PTHR31413">
    <property type="entry name" value="AFP HOMOLOG 2"/>
    <property type="match status" value="1"/>
</dbReference>
<dbReference type="InterPro" id="IPR012463">
    <property type="entry name" value="Ninja_motif"/>
</dbReference>
<dbReference type="PANTHER" id="PTHR31413:SF31">
    <property type="entry name" value="NINJA-FAMILY PROTEIN AFP3"/>
    <property type="match status" value="1"/>
</dbReference>
<evidence type="ECO:0000256" key="1">
    <source>
        <dbReference type="ARBA" id="ARBA00004123"/>
    </source>
</evidence>
<evidence type="ECO:0000256" key="5">
    <source>
        <dbReference type="SAM" id="MobiDB-lite"/>
    </source>
</evidence>
<dbReference type="GO" id="GO:0007165">
    <property type="term" value="P:signal transduction"/>
    <property type="evidence" value="ECO:0007669"/>
    <property type="project" value="InterPro"/>
</dbReference>
<comment type="function">
    <text evidence="4">Acts as a negative regulator of abscisic acid (ABA) response.</text>
</comment>
<dbReference type="OMA" id="CIRRMEA"/>
<dbReference type="AlphaFoldDB" id="A0A1U8A1P2"/>
<sequence length="417" mass="44909">MGEARRTESGEIGHLSMQMNVYPRDLLKRFSAVNCGPTEFSEAGEDTEEVELNLELSLGGCFGVDPREKRLVRSSSITGLTTLARDEDEVAPPPVGCSALTRTCCPHTENEEERIMRKELQCIRRMEAKRKRSEKQRNFKTGKDRTFSEGNCEEDKPLDDEALTSMNLKETVEGVPSYQGFAGNTTVSNQQQQKQQQQQYMMPNGFTQSVAPPLGLPTRPAASHPHGIDTSMNGKGNVLAAGAAAALRGCPPPSSQGSLGSQGSSSSGISDFEGGQVQGLSSCSEARSPTSIQSLPEHGEQKTTASPGKTMTETSGMSSGIGTEASKNSNVVENGVREVGRNMMEDMPCVSTRGDGHNGRRIEGFLYKYRKGEEVRIVCVCHGSFLSPAEFVKHAGGGDVTHPLRHIVVNPSPSSLL</sequence>
<dbReference type="InterPro" id="IPR032310">
    <property type="entry name" value="NLS_NINJA_AFP-like"/>
</dbReference>
<evidence type="ECO:0000313" key="9">
    <source>
        <dbReference type="RefSeq" id="XP_010260112.1"/>
    </source>
</evidence>
<accession>A0A1U8A1P2</accession>
<proteinExistence type="inferred from homology"/>
<comment type="subcellular location">
    <subcellularLocation>
        <location evidence="1 4">Nucleus</location>
    </subcellularLocation>
</comment>
<dbReference type="eggNOG" id="ENOG502QW6K">
    <property type="taxonomic scope" value="Eukaryota"/>
</dbReference>
<keyword evidence="3 4" id="KW-0539">Nucleus</keyword>
<dbReference type="FunCoup" id="A0A1U8A1P2">
    <property type="interactions" value="13"/>
</dbReference>
<feature type="compositionally biased region" description="Polar residues" evidence="5">
    <location>
        <begin position="278"/>
        <end position="294"/>
    </location>
</feature>
<feature type="domain" description="Ethylene-responsive binding factor-associated repression" evidence="6">
    <location>
        <begin position="45"/>
        <end position="78"/>
    </location>
</feature>
<dbReference type="GO" id="GO:0005634">
    <property type="term" value="C:nucleus"/>
    <property type="evidence" value="ECO:0000318"/>
    <property type="project" value="GO_Central"/>
</dbReference>
<evidence type="ECO:0000313" key="8">
    <source>
        <dbReference type="Proteomes" id="UP000189703"/>
    </source>
</evidence>
<feature type="compositionally biased region" description="Basic and acidic residues" evidence="5">
    <location>
        <begin position="135"/>
        <end position="147"/>
    </location>
</feature>
<keyword evidence="8" id="KW-1185">Reference proteome</keyword>
<feature type="compositionally biased region" description="Polar residues" evidence="5">
    <location>
        <begin position="302"/>
        <end position="328"/>
    </location>
</feature>
<feature type="region of interest" description="Disordered" evidence="5">
    <location>
        <begin position="205"/>
        <end position="235"/>
    </location>
</feature>
<organism evidence="8 9">
    <name type="scientific">Nelumbo nucifera</name>
    <name type="common">Sacred lotus</name>
    <dbReference type="NCBI Taxonomy" id="4432"/>
    <lineage>
        <taxon>Eukaryota</taxon>
        <taxon>Viridiplantae</taxon>
        <taxon>Streptophyta</taxon>
        <taxon>Embryophyta</taxon>
        <taxon>Tracheophyta</taxon>
        <taxon>Spermatophyta</taxon>
        <taxon>Magnoliopsida</taxon>
        <taxon>Proteales</taxon>
        <taxon>Nelumbonaceae</taxon>
        <taxon>Nelumbo</taxon>
    </lineage>
</organism>
<dbReference type="RefSeq" id="XP_010260112.1">
    <property type="nucleotide sequence ID" value="XM_010261810.2"/>
</dbReference>
<name>A0A1U8A1P2_NELNU</name>
<feature type="compositionally biased region" description="Low complexity" evidence="5">
    <location>
        <begin position="255"/>
        <end position="270"/>
    </location>
</feature>
<dbReference type="Pfam" id="PF16136">
    <property type="entry name" value="NLS_NINJA_AFP"/>
    <property type="match status" value="1"/>
</dbReference>
<reference evidence="9" key="1">
    <citation type="submission" date="2025-08" db="UniProtKB">
        <authorList>
            <consortium name="RefSeq"/>
        </authorList>
    </citation>
    <scope>IDENTIFICATION</scope>
</reference>
<dbReference type="InterPro" id="IPR032308">
    <property type="entry name" value="TDBD"/>
</dbReference>
<gene>
    <name evidence="9" type="primary">LOC104599319</name>
</gene>
<dbReference type="Pfam" id="PF07897">
    <property type="entry name" value="EAR"/>
    <property type="match status" value="1"/>
</dbReference>